<gene>
    <name evidence="2" type="ORF">BXY58_2063</name>
    <name evidence="1" type="ORF">GCM10007332_20810</name>
</gene>
<keyword evidence="4" id="KW-1185">Reference proteome</keyword>
<evidence type="ECO:0000313" key="1">
    <source>
        <dbReference type="EMBL" id="GGG58998.1"/>
    </source>
</evidence>
<reference evidence="2 3" key="2">
    <citation type="submission" date="2018-09" db="EMBL/GenBank/DDBJ databases">
        <title>Genomic Encyclopedia of Archaeal and Bacterial Type Strains, Phase II (KMG-II): from individual species to whole genera.</title>
        <authorList>
            <person name="Goeker M."/>
        </authorList>
    </citation>
    <scope>NUCLEOTIDE SEQUENCE [LARGE SCALE GENOMIC DNA]</scope>
    <source>
        <strain evidence="2 3">DSM 27620</strain>
    </source>
</reference>
<comment type="caution">
    <text evidence="2">The sequence shown here is derived from an EMBL/GenBank/DDBJ whole genome shotgun (WGS) entry which is preliminary data.</text>
</comment>
<dbReference type="Proteomes" id="UP000658202">
    <property type="component" value="Unassembled WGS sequence"/>
</dbReference>
<dbReference type="OrthoDB" id="947646at2"/>
<dbReference type="Proteomes" id="UP000285906">
    <property type="component" value="Unassembled WGS sequence"/>
</dbReference>
<sequence>MKKAKKIPGIPEQTRGAFHDTEDRKDFMVPELAVQKFEILKERFFSINYWKDYCGGLSAEFKLYDQSGSFVDRKPKTGDYVRINIPAPDNTDANYDWVKIVNMDDQTYNDDELERYLITCRPSKAPGSRNNHIAHFYSAESTSNFVITLGQDYIKIGVYGRNEIPNTSRTGFWGKIRNFLISLFGGYTRLAKIQWKSLTEGLLDF</sequence>
<name>A0A420D8K5_9FLAO</name>
<accession>A0A420D8K5</accession>
<reference evidence="1" key="1">
    <citation type="journal article" date="2014" name="Int. J. Syst. Evol. Microbiol.">
        <title>Complete genome of a new Firmicutes species belonging to the dominant human colonic microbiota ('Ruminococcus bicirculans') reveals two chromosomes and a selective capacity to utilize plant glucans.</title>
        <authorList>
            <consortium name="NISC Comparative Sequencing Program"/>
            <person name="Wegmann U."/>
            <person name="Louis P."/>
            <person name="Goesmann A."/>
            <person name="Henrissat B."/>
            <person name="Duncan S.H."/>
            <person name="Flint H.J."/>
        </authorList>
    </citation>
    <scope>NUCLEOTIDE SEQUENCE</scope>
    <source>
        <strain evidence="1">CCM 8490</strain>
    </source>
</reference>
<dbReference type="AlphaFoldDB" id="A0A420D8K5"/>
<evidence type="ECO:0000313" key="4">
    <source>
        <dbReference type="Proteomes" id="UP000658202"/>
    </source>
</evidence>
<dbReference type="EMBL" id="BMCW01000004">
    <property type="protein sequence ID" value="GGG58998.1"/>
    <property type="molecule type" value="Genomic_DNA"/>
</dbReference>
<dbReference type="EMBL" id="RAQH01000005">
    <property type="protein sequence ID" value="RKE87187.1"/>
    <property type="molecule type" value="Genomic_DNA"/>
</dbReference>
<dbReference type="RefSeq" id="WP_120213696.1">
    <property type="nucleotide sequence ID" value="NZ_BMCW01000004.1"/>
</dbReference>
<reference evidence="4" key="3">
    <citation type="journal article" date="2019" name="Int. J. Syst. Evol. Microbiol.">
        <title>The Global Catalogue of Microorganisms (GCM) 10K type strain sequencing project: providing services to taxonomists for standard genome sequencing and annotation.</title>
        <authorList>
            <consortium name="The Broad Institute Genomics Platform"/>
            <consortium name="The Broad Institute Genome Sequencing Center for Infectious Disease"/>
            <person name="Wu L."/>
            <person name="Ma J."/>
        </authorList>
    </citation>
    <scope>NUCLEOTIDE SEQUENCE [LARGE SCALE GENOMIC DNA]</scope>
    <source>
        <strain evidence="4">CCM 8490</strain>
    </source>
</reference>
<reference evidence="1" key="4">
    <citation type="submission" date="2024-05" db="EMBL/GenBank/DDBJ databases">
        <authorList>
            <person name="Sun Q."/>
            <person name="Sedlacek I."/>
        </authorList>
    </citation>
    <scope>NUCLEOTIDE SEQUENCE</scope>
    <source>
        <strain evidence="1">CCM 8490</strain>
    </source>
</reference>
<evidence type="ECO:0000313" key="3">
    <source>
        <dbReference type="Proteomes" id="UP000285906"/>
    </source>
</evidence>
<protein>
    <submittedName>
        <fullName evidence="2">Uncharacterized protein</fullName>
    </submittedName>
</protein>
<proteinExistence type="predicted"/>
<evidence type="ECO:0000313" key="2">
    <source>
        <dbReference type="EMBL" id="RKE87187.1"/>
    </source>
</evidence>
<organism evidence="2 3">
    <name type="scientific">Epilithonimonas arachidiradicis</name>
    <dbReference type="NCBI Taxonomy" id="1617282"/>
    <lineage>
        <taxon>Bacteria</taxon>
        <taxon>Pseudomonadati</taxon>
        <taxon>Bacteroidota</taxon>
        <taxon>Flavobacteriia</taxon>
        <taxon>Flavobacteriales</taxon>
        <taxon>Weeksellaceae</taxon>
        <taxon>Chryseobacterium group</taxon>
        <taxon>Epilithonimonas</taxon>
    </lineage>
</organism>